<evidence type="ECO:0000313" key="2">
    <source>
        <dbReference type="EMBL" id="KAL0058579.1"/>
    </source>
</evidence>
<accession>A0ABR2ZBG9</accession>
<dbReference type="EMBL" id="JBBXMP010000297">
    <property type="protein sequence ID" value="KAL0058579.1"/>
    <property type="molecule type" value="Genomic_DNA"/>
</dbReference>
<dbReference type="InterPro" id="IPR007138">
    <property type="entry name" value="ABM_dom"/>
</dbReference>
<dbReference type="Gene3D" id="3.30.70.100">
    <property type="match status" value="1"/>
</dbReference>
<name>A0ABR2ZBG9_9AGAR</name>
<keyword evidence="3" id="KW-1185">Reference proteome</keyword>
<feature type="domain" description="ABM" evidence="1">
    <location>
        <begin position="2"/>
        <end position="92"/>
    </location>
</feature>
<evidence type="ECO:0000259" key="1">
    <source>
        <dbReference type="PROSITE" id="PS51725"/>
    </source>
</evidence>
<dbReference type="PROSITE" id="PS51725">
    <property type="entry name" value="ABM"/>
    <property type="match status" value="1"/>
</dbReference>
<dbReference type="Proteomes" id="UP001437256">
    <property type="component" value="Unassembled WGS sequence"/>
</dbReference>
<gene>
    <name evidence="2" type="ORF">AAF712_014742</name>
</gene>
<dbReference type="SUPFAM" id="SSF54909">
    <property type="entry name" value="Dimeric alpha+beta barrel"/>
    <property type="match status" value="1"/>
</dbReference>
<dbReference type="InterPro" id="IPR011008">
    <property type="entry name" value="Dimeric_a/b-barrel"/>
</dbReference>
<organism evidence="2 3">
    <name type="scientific">Marasmius tenuissimus</name>
    <dbReference type="NCBI Taxonomy" id="585030"/>
    <lineage>
        <taxon>Eukaryota</taxon>
        <taxon>Fungi</taxon>
        <taxon>Dikarya</taxon>
        <taxon>Basidiomycota</taxon>
        <taxon>Agaricomycotina</taxon>
        <taxon>Agaricomycetes</taxon>
        <taxon>Agaricomycetidae</taxon>
        <taxon>Agaricales</taxon>
        <taxon>Marasmiineae</taxon>
        <taxon>Marasmiaceae</taxon>
        <taxon>Marasmius</taxon>
    </lineage>
</organism>
<sequence>MFVEVIAQPGREDELENILHAIQVQANDPELEPETLTYRLARGYGAESNKFWILEEYLEPSSLAYHQSTDVFKAMVDSGAILQATENFAGEIPLNSY</sequence>
<proteinExistence type="predicted"/>
<evidence type="ECO:0000313" key="3">
    <source>
        <dbReference type="Proteomes" id="UP001437256"/>
    </source>
</evidence>
<comment type="caution">
    <text evidence="2">The sequence shown here is derived from an EMBL/GenBank/DDBJ whole genome shotgun (WGS) entry which is preliminary data.</text>
</comment>
<reference evidence="2 3" key="1">
    <citation type="submission" date="2024-05" db="EMBL/GenBank/DDBJ databases">
        <title>A draft genome resource for the thread blight pathogen Marasmius tenuissimus strain MS-2.</title>
        <authorList>
            <person name="Yulfo-Soto G.E."/>
            <person name="Baruah I.K."/>
            <person name="Amoako-Attah I."/>
            <person name="Bukari Y."/>
            <person name="Meinhardt L.W."/>
            <person name="Bailey B.A."/>
            <person name="Cohen S.P."/>
        </authorList>
    </citation>
    <scope>NUCLEOTIDE SEQUENCE [LARGE SCALE GENOMIC DNA]</scope>
    <source>
        <strain evidence="2 3">MS-2</strain>
    </source>
</reference>
<protein>
    <recommendedName>
        <fullName evidence="1">ABM domain-containing protein</fullName>
    </recommendedName>
</protein>